<dbReference type="InterPro" id="IPR055135">
    <property type="entry name" value="PRMT_dom"/>
</dbReference>
<name>A0A5A9PQQ0_9TELE</name>
<dbReference type="FunFam" id="3.40.50.150:FF:000071">
    <property type="entry name" value="Protein arginine N-methyltransferase 7"/>
    <property type="match status" value="1"/>
</dbReference>
<dbReference type="CDD" id="cd02440">
    <property type="entry name" value="AdoMet_MTases"/>
    <property type="match status" value="1"/>
</dbReference>
<dbReference type="SUPFAM" id="SSF53335">
    <property type="entry name" value="S-adenosyl-L-methionine-dependent methyltransferases"/>
    <property type="match status" value="2"/>
</dbReference>
<evidence type="ECO:0000256" key="3">
    <source>
        <dbReference type="ARBA" id="ARBA00022691"/>
    </source>
</evidence>
<dbReference type="AlphaFoldDB" id="A0A5A9PQQ0"/>
<dbReference type="InterPro" id="IPR025799">
    <property type="entry name" value="Arg_MeTrfase"/>
</dbReference>
<dbReference type="GO" id="GO:0042054">
    <property type="term" value="F:histone methyltransferase activity"/>
    <property type="evidence" value="ECO:0007669"/>
    <property type="project" value="TreeGrafter"/>
</dbReference>
<reference evidence="6 7" key="1">
    <citation type="journal article" date="2019" name="Mol. Ecol. Resour.">
        <title>Chromosome-level genome assembly of Triplophysa tibetana, a fish adapted to the harsh high-altitude environment of the Tibetan Plateau.</title>
        <authorList>
            <person name="Yang X."/>
            <person name="Liu H."/>
            <person name="Ma Z."/>
            <person name="Zou Y."/>
            <person name="Zou M."/>
            <person name="Mao Y."/>
            <person name="Li X."/>
            <person name="Wang H."/>
            <person name="Chen T."/>
            <person name="Wang W."/>
            <person name="Yang R."/>
        </authorList>
    </citation>
    <scope>NUCLEOTIDE SEQUENCE [LARGE SCALE GENOMIC DNA]</scope>
    <source>
        <strain evidence="6">TTIB1903HZAU</strain>
        <tissue evidence="6">Muscle</tissue>
    </source>
</reference>
<dbReference type="InterPro" id="IPR029063">
    <property type="entry name" value="SAM-dependent_MTases_sf"/>
</dbReference>
<dbReference type="Gene3D" id="2.70.160.11">
    <property type="entry name" value="Hnrnp arginine n-methyltransferase1"/>
    <property type="match status" value="3"/>
</dbReference>
<keyword evidence="2 4" id="KW-0808">Transferase</keyword>
<dbReference type="Gene3D" id="3.40.50.150">
    <property type="entry name" value="Vaccinia Virus protein VP39"/>
    <property type="match status" value="2"/>
</dbReference>
<evidence type="ECO:0000259" key="5">
    <source>
        <dbReference type="Pfam" id="PF22528"/>
    </source>
</evidence>
<protein>
    <submittedName>
        <fullName evidence="6">Protein arginine N-methyltransferase 7</fullName>
    </submittedName>
</protein>
<dbReference type="Proteomes" id="UP000324632">
    <property type="component" value="Chromosome 2"/>
</dbReference>
<proteinExistence type="predicted"/>
<dbReference type="Pfam" id="PF06325">
    <property type="entry name" value="PrmA"/>
    <property type="match status" value="1"/>
</dbReference>
<keyword evidence="7" id="KW-1185">Reference proteome</keyword>
<evidence type="ECO:0000313" key="7">
    <source>
        <dbReference type="Proteomes" id="UP000324632"/>
    </source>
</evidence>
<evidence type="ECO:0000256" key="1">
    <source>
        <dbReference type="ARBA" id="ARBA00022603"/>
    </source>
</evidence>
<keyword evidence="1 4" id="KW-0489">Methyltransferase</keyword>
<keyword evidence="3 4" id="KW-0949">S-adenosyl-L-methionine</keyword>
<dbReference type="PANTHER" id="PTHR11006">
    <property type="entry name" value="PROTEIN ARGININE N-METHYLTRANSFERASE"/>
    <property type="match status" value="1"/>
</dbReference>
<dbReference type="PANTHER" id="PTHR11006:SF4">
    <property type="entry name" value="PROTEIN ARGININE N-METHYLTRANSFERASE 7"/>
    <property type="match status" value="1"/>
</dbReference>
<sequence length="553" mass="62165">MKTFCGRANATTGALDWVEESEEYDYHQEIARSCYADMLHDKDRNEKYFRGIRAAVSRVKARGERVVVLDIGAGTGLLSMMAMTAGADFCYAIEVFKPMAQAAVRIVERNGFSDKIKVINKHSTEVTVGPDGDMHERANILVTELFDTELIGEGALPSYEHAHMHLVQVGCEAVPHRATIYAQLVESDMLWKWSQIQPIEVDGHRLQPPPSVVKCAGVPSVCDIQLSQVSPRSFTPLGPICTMFRVDFSKPVSSAAGSYTAQFKAQSSGRAQVVLSWWDIDMDPDGKIVCTMAPSWACSKPQSYPWRDHWMQSVYFLPAEKNVAEDEETSLTVSHDDYSLWYSLTDSQQSDTTVTSFRPCCTCQAHLVWTRPRFGELNDEQRTESYVNALRNVLQANSLKHAVQILGIRPEQLSLNDLEGNQISVLMGEPYFSTSLLPWHSLYFWYCRTALAQLLHPNATILPSAGTLYIVAVEFQDLWRIRAPCGTCEGFDVSPMDEMIQGACEWNPHRKQGVFFFRSADDISGDKREDLSYSLTFEPNIGDIKMDFSVTRP</sequence>
<dbReference type="Pfam" id="PF22528">
    <property type="entry name" value="PRMT_C"/>
    <property type="match status" value="1"/>
</dbReference>
<dbReference type="PROSITE" id="PS51678">
    <property type="entry name" value="SAM_MT_PRMT"/>
    <property type="match status" value="1"/>
</dbReference>
<dbReference type="FunFam" id="2.70.160.11:FF:000004">
    <property type="entry name" value="Protein arginine N-methyltransferase 7"/>
    <property type="match status" value="1"/>
</dbReference>
<evidence type="ECO:0000256" key="2">
    <source>
        <dbReference type="ARBA" id="ARBA00022679"/>
    </source>
</evidence>
<feature type="domain" description="Protein arginine N-methyltransferase" evidence="5">
    <location>
        <begin position="176"/>
        <end position="346"/>
    </location>
</feature>
<evidence type="ECO:0000313" key="6">
    <source>
        <dbReference type="EMBL" id="KAA0724510.1"/>
    </source>
</evidence>
<evidence type="ECO:0000256" key="4">
    <source>
        <dbReference type="PROSITE-ProRule" id="PRU01015"/>
    </source>
</evidence>
<comment type="caution">
    <text evidence="6">The sequence shown here is derived from an EMBL/GenBank/DDBJ whole genome shotgun (WGS) entry which is preliminary data.</text>
</comment>
<dbReference type="GO" id="GO:0016274">
    <property type="term" value="F:protein-arginine N-methyltransferase activity"/>
    <property type="evidence" value="ECO:0007669"/>
    <property type="project" value="InterPro"/>
</dbReference>
<gene>
    <name evidence="6" type="ORF">E1301_Tti003778</name>
</gene>
<organism evidence="6 7">
    <name type="scientific">Triplophysa tibetana</name>
    <dbReference type="NCBI Taxonomy" id="1572043"/>
    <lineage>
        <taxon>Eukaryota</taxon>
        <taxon>Metazoa</taxon>
        <taxon>Chordata</taxon>
        <taxon>Craniata</taxon>
        <taxon>Vertebrata</taxon>
        <taxon>Euteleostomi</taxon>
        <taxon>Actinopterygii</taxon>
        <taxon>Neopterygii</taxon>
        <taxon>Teleostei</taxon>
        <taxon>Ostariophysi</taxon>
        <taxon>Cypriniformes</taxon>
        <taxon>Nemacheilidae</taxon>
        <taxon>Triplophysa</taxon>
    </lineage>
</organism>
<dbReference type="GO" id="GO:0032259">
    <property type="term" value="P:methylation"/>
    <property type="evidence" value="ECO:0007669"/>
    <property type="project" value="UniProtKB-KW"/>
</dbReference>
<dbReference type="EMBL" id="SOYY01000002">
    <property type="protein sequence ID" value="KAA0724510.1"/>
    <property type="molecule type" value="Genomic_DNA"/>
</dbReference>
<accession>A0A5A9PQQ0</accession>